<feature type="transmembrane region" description="Helical" evidence="1">
    <location>
        <begin position="162"/>
        <end position="181"/>
    </location>
</feature>
<comment type="caution">
    <text evidence="2">The sequence shown here is derived from an EMBL/GenBank/DDBJ whole genome shotgun (WGS) entry which is preliminary data.</text>
</comment>
<dbReference type="Proteomes" id="UP000564629">
    <property type="component" value="Unassembled WGS sequence"/>
</dbReference>
<keyword evidence="1" id="KW-0812">Transmembrane</keyword>
<feature type="transmembrane region" description="Helical" evidence="1">
    <location>
        <begin position="129"/>
        <end position="150"/>
    </location>
</feature>
<evidence type="ECO:0000313" key="3">
    <source>
        <dbReference type="EMBL" id="MBB5473012.1"/>
    </source>
</evidence>
<evidence type="ECO:0000313" key="5">
    <source>
        <dbReference type="Proteomes" id="UP000564629"/>
    </source>
</evidence>
<dbReference type="InterPro" id="IPR005325">
    <property type="entry name" value="DUF308_memb"/>
</dbReference>
<accession>A0A511F995</accession>
<dbReference type="PANTHER" id="PTHR34989:SF1">
    <property type="entry name" value="PROTEIN HDED"/>
    <property type="match status" value="1"/>
</dbReference>
<dbReference type="Pfam" id="PF03729">
    <property type="entry name" value="DUF308"/>
    <property type="match status" value="2"/>
</dbReference>
<proteinExistence type="predicted"/>
<dbReference type="InterPro" id="IPR052712">
    <property type="entry name" value="Acid_resist_chaperone_HdeD"/>
</dbReference>
<dbReference type="PANTHER" id="PTHR34989">
    <property type="entry name" value="PROTEIN HDED"/>
    <property type="match status" value="1"/>
</dbReference>
<keyword evidence="1" id="KW-1133">Transmembrane helix</keyword>
<keyword evidence="4" id="KW-1185">Reference proteome</keyword>
<keyword evidence="1" id="KW-0472">Membrane</keyword>
<dbReference type="EMBL" id="BJVQ01000008">
    <property type="protein sequence ID" value="GEL45849.1"/>
    <property type="molecule type" value="Genomic_DNA"/>
</dbReference>
<evidence type="ECO:0000313" key="4">
    <source>
        <dbReference type="Proteomes" id="UP000321723"/>
    </source>
</evidence>
<dbReference type="Proteomes" id="UP000321723">
    <property type="component" value="Unassembled WGS sequence"/>
</dbReference>
<dbReference type="EMBL" id="JACHDN010000001">
    <property type="protein sequence ID" value="MBB5473012.1"/>
    <property type="molecule type" value="Genomic_DNA"/>
</dbReference>
<dbReference type="GO" id="GO:0005886">
    <property type="term" value="C:plasma membrane"/>
    <property type="evidence" value="ECO:0007669"/>
    <property type="project" value="TreeGrafter"/>
</dbReference>
<sequence length="186" mass="19821">MAQDVDGRVAAVLRSVWWLPVLRGLLMIVLGLLLLVEPLGTLVALVWVFGVFAVVDGAVVLMQALLARGRPGFGWLVAEGVVSIAFGVVIMLWPDVTALVLFYLLALWVLVLGVTAVVVAVTQYRARDLAWAGTLVFGLIAFLFGLLLAIKPQGTVDVIVTVYGLFAFVAGVVMVVSGFATRSLGR</sequence>
<evidence type="ECO:0000256" key="1">
    <source>
        <dbReference type="SAM" id="Phobius"/>
    </source>
</evidence>
<feature type="transmembrane region" description="Helical" evidence="1">
    <location>
        <begin position="100"/>
        <end position="122"/>
    </location>
</feature>
<organism evidence="2 4">
    <name type="scientific">Cellulomonas hominis</name>
    <dbReference type="NCBI Taxonomy" id="156981"/>
    <lineage>
        <taxon>Bacteria</taxon>
        <taxon>Bacillati</taxon>
        <taxon>Actinomycetota</taxon>
        <taxon>Actinomycetes</taxon>
        <taxon>Micrococcales</taxon>
        <taxon>Cellulomonadaceae</taxon>
        <taxon>Cellulomonas</taxon>
    </lineage>
</organism>
<dbReference type="AlphaFoldDB" id="A0A511F995"/>
<gene>
    <name evidence="2" type="ORF">CHO01_09650</name>
    <name evidence="3" type="ORF">HNR08_001748</name>
</gene>
<reference evidence="3 5" key="2">
    <citation type="submission" date="2020-08" db="EMBL/GenBank/DDBJ databases">
        <title>Sequencing the genomes of 1000 actinobacteria strains.</title>
        <authorList>
            <person name="Klenk H.-P."/>
        </authorList>
    </citation>
    <scope>NUCLEOTIDE SEQUENCE [LARGE SCALE GENOMIC DNA]</scope>
    <source>
        <strain evidence="3 5">DSM 9581</strain>
    </source>
</reference>
<feature type="transmembrane region" description="Helical" evidence="1">
    <location>
        <begin position="42"/>
        <end position="66"/>
    </location>
</feature>
<evidence type="ECO:0000313" key="2">
    <source>
        <dbReference type="EMBL" id="GEL45849.1"/>
    </source>
</evidence>
<name>A0A511F995_9CELL</name>
<reference evidence="2 4" key="1">
    <citation type="submission" date="2019-07" db="EMBL/GenBank/DDBJ databases">
        <title>Whole genome shotgun sequence of Cellulomonas hominis NBRC 16055.</title>
        <authorList>
            <person name="Hosoyama A."/>
            <person name="Uohara A."/>
            <person name="Ohji S."/>
            <person name="Ichikawa N."/>
        </authorList>
    </citation>
    <scope>NUCLEOTIDE SEQUENCE [LARGE SCALE GENOMIC DNA]</scope>
    <source>
        <strain evidence="2 4">NBRC 16055</strain>
    </source>
</reference>
<feature type="transmembrane region" description="Helical" evidence="1">
    <location>
        <begin position="73"/>
        <end position="94"/>
    </location>
</feature>
<protein>
    <submittedName>
        <fullName evidence="3">Uncharacterized membrane protein HdeD (DUF308 family)</fullName>
    </submittedName>
</protein>
<dbReference type="RefSeq" id="WP_246802949.1">
    <property type="nucleotide sequence ID" value="NZ_BJVQ01000008.1"/>
</dbReference>
<feature type="transmembrane region" description="Helical" evidence="1">
    <location>
        <begin position="16"/>
        <end position="36"/>
    </location>
</feature>